<name>A0AAE1QJI0_9EUCA</name>
<sequence length="377" mass="43460">MEKRIGGRKKERRKAEILEERRPDVITKLALQNFLKLRVGCYYLYYDTGRKITYPLSFTRYKWEKQPYNLEKKGGECWVQLSTNTDEEEEKQILDLKCPYDLPEFPQLKLTVKCPDNVEQCAAINFCNTESEATVKTPVNCDVMNIPHLMGYREPLHHNHHYYNNNNNKNTMMMMKEVVLEAEIVLTPPPSSDVNTVRLEVGTLDINNNPVGWIDFQRFPSLGGEYLELSCLQDYVGRVVTPWMITPSHNTISIILKITEWSIKIYQELEGDQQSLVADQQFPRGVGGFPYNQLNVWCIDGEYCGQVLSPPNITEYTKLSSTSGPVDIYVMEEEKQPDICWGVRWGGLPWKGVQVAGHRPEDMLVLGGLSRPNHRHL</sequence>
<dbReference type="EMBL" id="JAWZYT010000141">
    <property type="protein sequence ID" value="KAK4327551.1"/>
    <property type="molecule type" value="Genomic_DNA"/>
</dbReference>
<evidence type="ECO:0000313" key="1">
    <source>
        <dbReference type="EMBL" id="KAK4327551.1"/>
    </source>
</evidence>
<keyword evidence="2" id="KW-1185">Reference proteome</keyword>
<dbReference type="Proteomes" id="UP001292094">
    <property type="component" value="Unassembled WGS sequence"/>
</dbReference>
<evidence type="ECO:0000313" key="2">
    <source>
        <dbReference type="Proteomes" id="UP001292094"/>
    </source>
</evidence>
<reference evidence="1" key="1">
    <citation type="submission" date="2023-11" db="EMBL/GenBank/DDBJ databases">
        <title>Genome assemblies of two species of porcelain crab, Petrolisthes cinctipes and Petrolisthes manimaculis (Anomura: Porcellanidae).</title>
        <authorList>
            <person name="Angst P."/>
        </authorList>
    </citation>
    <scope>NUCLEOTIDE SEQUENCE</scope>
    <source>
        <strain evidence="1">PB745_02</strain>
        <tissue evidence="1">Gill</tissue>
    </source>
</reference>
<proteinExistence type="predicted"/>
<comment type="caution">
    <text evidence="1">The sequence shown here is derived from an EMBL/GenBank/DDBJ whole genome shotgun (WGS) entry which is preliminary data.</text>
</comment>
<accession>A0AAE1QJI0</accession>
<protein>
    <submittedName>
        <fullName evidence="1">Uncharacterized protein</fullName>
    </submittedName>
</protein>
<gene>
    <name evidence="1" type="ORF">Pmani_001958</name>
</gene>
<dbReference type="AlphaFoldDB" id="A0AAE1QJI0"/>
<organism evidence="1 2">
    <name type="scientific">Petrolisthes manimaculis</name>
    <dbReference type="NCBI Taxonomy" id="1843537"/>
    <lineage>
        <taxon>Eukaryota</taxon>
        <taxon>Metazoa</taxon>
        <taxon>Ecdysozoa</taxon>
        <taxon>Arthropoda</taxon>
        <taxon>Crustacea</taxon>
        <taxon>Multicrustacea</taxon>
        <taxon>Malacostraca</taxon>
        <taxon>Eumalacostraca</taxon>
        <taxon>Eucarida</taxon>
        <taxon>Decapoda</taxon>
        <taxon>Pleocyemata</taxon>
        <taxon>Anomura</taxon>
        <taxon>Galatheoidea</taxon>
        <taxon>Porcellanidae</taxon>
        <taxon>Petrolisthes</taxon>
    </lineage>
</organism>